<dbReference type="InterPro" id="IPR000719">
    <property type="entry name" value="Prot_kinase_dom"/>
</dbReference>
<dbReference type="FunFam" id="1.10.510.10:FF:001190">
    <property type="entry name" value="Uncharacterized protein"/>
    <property type="match status" value="1"/>
</dbReference>
<organism evidence="2 3">
    <name type="scientific">Hamiltosporidium magnivora</name>
    <dbReference type="NCBI Taxonomy" id="148818"/>
    <lineage>
        <taxon>Eukaryota</taxon>
        <taxon>Fungi</taxon>
        <taxon>Fungi incertae sedis</taxon>
        <taxon>Microsporidia</taxon>
        <taxon>Dubosqiidae</taxon>
        <taxon>Hamiltosporidium</taxon>
    </lineage>
</organism>
<dbReference type="InterPro" id="IPR011009">
    <property type="entry name" value="Kinase-like_dom_sf"/>
</dbReference>
<proteinExistence type="predicted"/>
<reference evidence="2 3" key="1">
    <citation type="submission" date="2017-12" db="EMBL/GenBank/DDBJ databases">
        <authorList>
            <person name="Pombert J.-F."/>
            <person name="Haag K.L."/>
            <person name="Ebert D."/>
        </authorList>
    </citation>
    <scope>NUCLEOTIDE SEQUENCE [LARGE SCALE GENOMIC DNA]</scope>
    <source>
        <strain evidence="2">BE-OM-2</strain>
    </source>
</reference>
<dbReference type="SMART" id="SM00220">
    <property type="entry name" value="S_TKc"/>
    <property type="match status" value="1"/>
</dbReference>
<dbReference type="Proteomes" id="UP000291404">
    <property type="component" value="Unassembled WGS sequence"/>
</dbReference>
<dbReference type="VEuPathDB" id="MicrosporidiaDB:CWI39_1694p0010"/>
<sequence>MQTKISKRELHGIKILKKIASGAFGEIYIAYDEIRNKKIAIKVESKSHRGLLKYEYKIYKVLGKDTYNFVCQVYGFTSVIMNGENHNAMLMDLLGPSLENLFVYCDKKFSLKTVLMLGDLMLNRIEYLHYRHLIHRDIKPDNFAFGYEKSNKNNLFILDFGLTKYYRDPSTYNHIPMKDGKSLTGTARYASINTHCGLEQSRRDDLESLGYCLIYFLKGCLPWQNLQAEDKKRKYLAIKRVKMSVSVDTLCKDLPIEIKKFLEYSHKLEFEEMPNYLYLKDLLNDAMKYNNFRHDFEWDWIIKSKNDPKFQDKLANGFKYE</sequence>
<keyword evidence="3" id="KW-1185">Reference proteome</keyword>
<protein>
    <submittedName>
        <fullName evidence="2">Protein kinase</fullName>
    </submittedName>
</protein>
<comment type="caution">
    <text evidence="2">The sequence shown here is derived from an EMBL/GenBank/DDBJ whole genome shotgun (WGS) entry which is preliminary data.</text>
</comment>
<evidence type="ECO:0000313" key="2">
    <source>
        <dbReference type="EMBL" id="TBT99958.1"/>
    </source>
</evidence>
<dbReference type="Gene3D" id="1.10.510.10">
    <property type="entry name" value="Transferase(Phosphotransferase) domain 1"/>
    <property type="match status" value="1"/>
</dbReference>
<dbReference type="PROSITE" id="PS50011">
    <property type="entry name" value="PROTEIN_KINASE_DOM"/>
    <property type="match status" value="1"/>
</dbReference>
<dbReference type="VEuPathDB" id="MicrosporidiaDB:CWI36_1790p0020"/>
<dbReference type="STRING" id="148818.A0A4Q9KYA1"/>
<evidence type="ECO:0000313" key="3">
    <source>
        <dbReference type="Proteomes" id="UP000291404"/>
    </source>
</evidence>
<dbReference type="SUPFAM" id="SSF56112">
    <property type="entry name" value="Protein kinase-like (PK-like)"/>
    <property type="match status" value="1"/>
</dbReference>
<gene>
    <name evidence="2" type="ORF">CWI36_1790p0020</name>
</gene>
<feature type="domain" description="Protein kinase" evidence="1">
    <location>
        <begin position="13"/>
        <end position="297"/>
    </location>
</feature>
<keyword evidence="2" id="KW-0808">Transferase</keyword>
<dbReference type="AlphaFoldDB" id="A0A4Q9KYA1"/>
<dbReference type="GO" id="GO:0004672">
    <property type="term" value="F:protein kinase activity"/>
    <property type="evidence" value="ECO:0007669"/>
    <property type="project" value="InterPro"/>
</dbReference>
<accession>A0A4Q9KYA1</accession>
<dbReference type="CDD" id="cd14016">
    <property type="entry name" value="STKc_CK1"/>
    <property type="match status" value="1"/>
</dbReference>
<dbReference type="PANTHER" id="PTHR11909">
    <property type="entry name" value="CASEIN KINASE-RELATED"/>
    <property type="match status" value="1"/>
</dbReference>
<evidence type="ECO:0000259" key="1">
    <source>
        <dbReference type="PROSITE" id="PS50011"/>
    </source>
</evidence>
<dbReference type="GO" id="GO:0005524">
    <property type="term" value="F:ATP binding"/>
    <property type="evidence" value="ECO:0007669"/>
    <property type="project" value="InterPro"/>
</dbReference>
<keyword evidence="2" id="KW-0418">Kinase</keyword>
<dbReference type="InterPro" id="IPR050235">
    <property type="entry name" value="CK1_Ser-Thr_kinase"/>
</dbReference>
<dbReference type="Pfam" id="PF00069">
    <property type="entry name" value="Pkinase"/>
    <property type="match status" value="1"/>
</dbReference>
<dbReference type="EMBL" id="PITI01001790">
    <property type="protein sequence ID" value="TBT99958.1"/>
    <property type="molecule type" value="Genomic_DNA"/>
</dbReference>
<name>A0A4Q9KYA1_9MICR</name>